<protein>
    <submittedName>
        <fullName evidence="1">Uncharacterized protein</fullName>
    </submittedName>
</protein>
<proteinExistence type="predicted"/>
<organism evidence="1">
    <name type="scientific">uncultured marine bacterium MedDCM-OCT-S04-C749</name>
    <dbReference type="NCBI Taxonomy" id="743061"/>
    <lineage>
        <taxon>Bacteria</taxon>
        <taxon>environmental samples</taxon>
    </lineage>
</organism>
<sequence>MFKLALVSAGAAVVGIHSAGFFIGSEEKKSFISRVTLEEHCDLEANAFAVENLTNGEIQPFKYGEALFEQKSLTGLKLCLIKI</sequence>
<name>D6PDA1_9BACT</name>
<evidence type="ECO:0000313" key="1">
    <source>
        <dbReference type="EMBL" id="ADD93702.1"/>
    </source>
</evidence>
<dbReference type="EMBL" id="GU942993">
    <property type="protein sequence ID" value="ADD93702.1"/>
    <property type="molecule type" value="Genomic_DNA"/>
</dbReference>
<accession>D6PDA1</accession>
<dbReference type="AlphaFoldDB" id="D6PDA1"/>
<reference evidence="1" key="1">
    <citation type="journal article" date="2010" name="ISME J.">
        <title>Metagenome of the Mediterranean deep chlorophyll maximum studied by direct and fosmid library 454 pyrosequencing.</title>
        <authorList>
            <person name="Ghai R."/>
            <person name="Martin-Cuadrado A.B."/>
            <person name="Molto A.G."/>
            <person name="Heredia I.G."/>
            <person name="Cabrera R."/>
            <person name="Martin J."/>
            <person name="Verdu M."/>
            <person name="Deschamps P."/>
            <person name="Moreira D."/>
            <person name="Lopez-Garcia P."/>
            <person name="Mira A."/>
            <person name="Rodriguez-Valera F."/>
        </authorList>
    </citation>
    <scope>NUCLEOTIDE SEQUENCE</scope>
</reference>